<accession>A0A2X0PKA0</accession>
<gene>
    <name evidence="1" type="primary">BQ5605_C022g09457</name>
    <name evidence="1" type="ORF">BQ5605_C022G09457</name>
</gene>
<organism evidence="1 2">
    <name type="scientific">Microbotryum silenes-dioicae</name>
    <dbReference type="NCBI Taxonomy" id="796604"/>
    <lineage>
        <taxon>Eukaryota</taxon>
        <taxon>Fungi</taxon>
        <taxon>Dikarya</taxon>
        <taxon>Basidiomycota</taxon>
        <taxon>Pucciniomycotina</taxon>
        <taxon>Microbotryomycetes</taxon>
        <taxon>Microbotryales</taxon>
        <taxon>Microbotryaceae</taxon>
        <taxon>Microbotryum</taxon>
    </lineage>
</organism>
<evidence type="ECO:0000313" key="1">
    <source>
        <dbReference type="EMBL" id="SGZ22228.1"/>
    </source>
</evidence>
<protein>
    <submittedName>
        <fullName evidence="1">BQ5605_C022g09457 protein</fullName>
    </submittedName>
</protein>
<reference evidence="1 2" key="1">
    <citation type="submission" date="2016-11" db="EMBL/GenBank/DDBJ databases">
        <authorList>
            <person name="Jaros S."/>
            <person name="Januszkiewicz K."/>
            <person name="Wedrychowicz H."/>
        </authorList>
    </citation>
    <scope>NUCLEOTIDE SEQUENCE [LARGE SCALE GENOMIC DNA]</scope>
</reference>
<dbReference type="Proteomes" id="UP000249464">
    <property type="component" value="Unassembled WGS sequence"/>
</dbReference>
<dbReference type="AlphaFoldDB" id="A0A2X0PKA0"/>
<keyword evidence="2" id="KW-1185">Reference proteome</keyword>
<evidence type="ECO:0000313" key="2">
    <source>
        <dbReference type="Proteomes" id="UP000249464"/>
    </source>
</evidence>
<dbReference type="EMBL" id="FQNC01000084">
    <property type="protein sequence ID" value="SGZ22228.1"/>
    <property type="molecule type" value="Genomic_DNA"/>
</dbReference>
<sequence length="65" mass="7149">MRLPTASTRSKVTLRPNRVAAELDAVQMACERIDGPPPASDPFLNLLSNVATAQQPIPWLLTRHD</sequence>
<proteinExistence type="predicted"/>
<name>A0A2X0PKA0_9BASI</name>